<evidence type="ECO:0000313" key="1">
    <source>
        <dbReference type="EMBL" id="WGL95100.1"/>
    </source>
</evidence>
<gene>
    <name evidence="2" type="ORF">QE207_02935</name>
    <name evidence="1" type="ORF">QE207_15770</name>
</gene>
<dbReference type="RefSeq" id="WP_280629168.1">
    <property type="nucleotide sequence ID" value="NZ_CP123498.1"/>
</dbReference>
<name>A0AA95K168_9GAMM</name>
<evidence type="ECO:0000313" key="3">
    <source>
        <dbReference type="Proteomes" id="UP001177597"/>
    </source>
</evidence>
<organism evidence="2 3">
    <name type="scientific">Arsenophonus nasoniae</name>
    <name type="common">son-killer infecting Nasonia vitripennis</name>
    <dbReference type="NCBI Taxonomy" id="638"/>
    <lineage>
        <taxon>Bacteria</taxon>
        <taxon>Pseudomonadati</taxon>
        <taxon>Pseudomonadota</taxon>
        <taxon>Gammaproteobacteria</taxon>
        <taxon>Enterobacterales</taxon>
        <taxon>Morganellaceae</taxon>
        <taxon>Arsenophonus</taxon>
    </lineage>
</organism>
<dbReference type="EMBL" id="CP123498">
    <property type="protein sequence ID" value="WGL95596.1"/>
    <property type="molecule type" value="Genomic_DNA"/>
</dbReference>
<proteinExistence type="predicted"/>
<accession>A0AA95K168</accession>
<dbReference type="EMBL" id="CP123498">
    <property type="protein sequence ID" value="WGL95100.1"/>
    <property type="molecule type" value="Genomic_DNA"/>
</dbReference>
<dbReference type="AlphaFoldDB" id="A0AA95K168"/>
<reference evidence="2" key="1">
    <citation type="submission" date="2023-04" db="EMBL/GenBank/DDBJ databases">
        <title>Genome dynamics across the evolutionary transition to endosymbiosis.</title>
        <authorList>
            <person name="Siozios S."/>
            <person name="Nadal-Jimenez P."/>
            <person name="Azagi T."/>
            <person name="Sprong H."/>
            <person name="Frost C.L."/>
            <person name="Parratt S.R."/>
            <person name="Taylor G."/>
            <person name="Brettell L."/>
            <person name="Lew K.C."/>
            <person name="Croft L."/>
            <person name="King K.C."/>
            <person name="Brockhurst M.A."/>
            <person name="Hypsa V."/>
            <person name="Novakova E."/>
            <person name="Darby A.C."/>
            <person name="Hurst G.D.D."/>
        </authorList>
    </citation>
    <scope>NUCLEOTIDE SEQUENCE</scope>
    <source>
        <strain evidence="2">AIh</strain>
    </source>
</reference>
<sequence length="74" mass="8539">MTSLFHFEITANLPCGRNKTWHFLVEAHFETQAGLRAIMFLYLSGCKQIHIISSEIVSPDSVKKYLLYANRTLH</sequence>
<evidence type="ECO:0000313" key="2">
    <source>
        <dbReference type="EMBL" id="WGL95596.1"/>
    </source>
</evidence>
<dbReference type="Proteomes" id="UP001177597">
    <property type="component" value="Chromosome"/>
</dbReference>
<protein>
    <submittedName>
        <fullName evidence="2">Uncharacterized protein</fullName>
    </submittedName>
</protein>